<evidence type="ECO:0008006" key="5">
    <source>
        <dbReference type="Google" id="ProtNLM"/>
    </source>
</evidence>
<dbReference type="PROSITE" id="PS00061">
    <property type="entry name" value="ADH_SHORT"/>
    <property type="match status" value="1"/>
</dbReference>
<dbReference type="PRINTS" id="PR00080">
    <property type="entry name" value="SDRFAMILY"/>
</dbReference>
<evidence type="ECO:0000256" key="2">
    <source>
        <dbReference type="ARBA" id="ARBA00023002"/>
    </source>
</evidence>
<keyword evidence="2" id="KW-0560">Oxidoreductase</keyword>
<dbReference type="Pfam" id="PF00106">
    <property type="entry name" value="adh_short"/>
    <property type="match status" value="1"/>
</dbReference>
<protein>
    <recommendedName>
        <fullName evidence="5">Short-chain dehydrogenase/reductase SDR</fullName>
    </recommendedName>
</protein>
<evidence type="ECO:0000313" key="4">
    <source>
        <dbReference type="EMBL" id="CAA9351897.1"/>
    </source>
</evidence>
<name>A0A6J4M8S1_9ACTN</name>
<sequence length="273" mass="28568">MLLTGASSGIGRESALRFARLGDTVVGVASHEEGLRALADEQPGIEVEVADLLDGAQRAALVERVLARHGRVDVLVNDAGVGAVGLLHELSAFDIERVYTTNVIAYADLTRLVLPSMLAARSGAVVMLSSAAAWVSGPPSTVYASSKFAVDGLVEGLRRETSGTGVLVHSINPGPVATDYLLRTVEQSRQPGDPEVPLAPGVPAGWVGDAVVEVAGATSPRTRAVPRVMGLGRLAQVPPVGFVLDVVLGRYARSIVDGTRRMVDERVRALRGQ</sequence>
<evidence type="ECO:0000256" key="3">
    <source>
        <dbReference type="RuleBase" id="RU000363"/>
    </source>
</evidence>
<dbReference type="InterPro" id="IPR002347">
    <property type="entry name" value="SDR_fam"/>
</dbReference>
<dbReference type="PANTHER" id="PTHR44196">
    <property type="entry name" value="DEHYDROGENASE/REDUCTASE SDR FAMILY MEMBER 7B"/>
    <property type="match status" value="1"/>
</dbReference>
<comment type="similarity">
    <text evidence="1 3">Belongs to the short-chain dehydrogenases/reductases (SDR) family.</text>
</comment>
<dbReference type="InterPro" id="IPR020904">
    <property type="entry name" value="Sc_DH/Rdtase_CS"/>
</dbReference>
<dbReference type="PRINTS" id="PR00081">
    <property type="entry name" value="GDHRDH"/>
</dbReference>
<dbReference type="CDD" id="cd05233">
    <property type="entry name" value="SDR_c"/>
    <property type="match status" value="1"/>
</dbReference>
<dbReference type="EMBL" id="CADCUB010000145">
    <property type="protein sequence ID" value="CAA9351897.1"/>
    <property type="molecule type" value="Genomic_DNA"/>
</dbReference>
<reference evidence="4" key="1">
    <citation type="submission" date="2020-02" db="EMBL/GenBank/DDBJ databases">
        <authorList>
            <person name="Meier V. D."/>
        </authorList>
    </citation>
    <scope>NUCLEOTIDE SEQUENCE</scope>
    <source>
        <strain evidence="4">AVDCRST_MAG07</strain>
    </source>
</reference>
<accession>A0A6J4M8S1</accession>
<dbReference type="Gene3D" id="3.40.50.720">
    <property type="entry name" value="NAD(P)-binding Rossmann-like Domain"/>
    <property type="match status" value="1"/>
</dbReference>
<organism evidence="4">
    <name type="scientific">uncultured Frankineae bacterium</name>
    <dbReference type="NCBI Taxonomy" id="437475"/>
    <lineage>
        <taxon>Bacteria</taxon>
        <taxon>Bacillati</taxon>
        <taxon>Actinomycetota</taxon>
        <taxon>Actinomycetes</taxon>
        <taxon>Frankiales</taxon>
        <taxon>environmental samples</taxon>
    </lineage>
</organism>
<dbReference type="PANTHER" id="PTHR44196:SF1">
    <property type="entry name" value="DEHYDROGENASE_REDUCTASE SDR FAMILY MEMBER 7B"/>
    <property type="match status" value="1"/>
</dbReference>
<dbReference type="SUPFAM" id="SSF51735">
    <property type="entry name" value="NAD(P)-binding Rossmann-fold domains"/>
    <property type="match status" value="1"/>
</dbReference>
<dbReference type="GO" id="GO:0016020">
    <property type="term" value="C:membrane"/>
    <property type="evidence" value="ECO:0007669"/>
    <property type="project" value="TreeGrafter"/>
</dbReference>
<proteinExistence type="inferred from homology"/>
<evidence type="ECO:0000256" key="1">
    <source>
        <dbReference type="ARBA" id="ARBA00006484"/>
    </source>
</evidence>
<dbReference type="GO" id="GO:0016491">
    <property type="term" value="F:oxidoreductase activity"/>
    <property type="evidence" value="ECO:0007669"/>
    <property type="project" value="UniProtKB-KW"/>
</dbReference>
<gene>
    <name evidence="4" type="ORF">AVDCRST_MAG07-3075</name>
</gene>
<dbReference type="InterPro" id="IPR036291">
    <property type="entry name" value="NAD(P)-bd_dom_sf"/>
</dbReference>
<dbReference type="AlphaFoldDB" id="A0A6J4M8S1"/>